<dbReference type="AlphaFoldDB" id="A0AA40AMG9"/>
<organism evidence="2 3">
    <name type="scientific">Lasiosphaeria miniovina</name>
    <dbReference type="NCBI Taxonomy" id="1954250"/>
    <lineage>
        <taxon>Eukaryota</taxon>
        <taxon>Fungi</taxon>
        <taxon>Dikarya</taxon>
        <taxon>Ascomycota</taxon>
        <taxon>Pezizomycotina</taxon>
        <taxon>Sordariomycetes</taxon>
        <taxon>Sordariomycetidae</taxon>
        <taxon>Sordariales</taxon>
        <taxon>Lasiosphaeriaceae</taxon>
        <taxon>Lasiosphaeria</taxon>
    </lineage>
</organism>
<evidence type="ECO:0008006" key="4">
    <source>
        <dbReference type="Google" id="ProtNLM"/>
    </source>
</evidence>
<protein>
    <recommendedName>
        <fullName evidence="4">Secreted protein</fullName>
    </recommendedName>
</protein>
<dbReference type="RefSeq" id="XP_060297317.1">
    <property type="nucleotide sequence ID" value="XM_060434425.1"/>
</dbReference>
<dbReference type="EMBL" id="JAUIRO010000004">
    <property type="protein sequence ID" value="KAK0718524.1"/>
    <property type="molecule type" value="Genomic_DNA"/>
</dbReference>
<dbReference type="Proteomes" id="UP001172101">
    <property type="component" value="Unassembled WGS sequence"/>
</dbReference>
<evidence type="ECO:0000313" key="3">
    <source>
        <dbReference type="Proteomes" id="UP001172101"/>
    </source>
</evidence>
<accession>A0AA40AMG9</accession>
<sequence length="83" mass="9051">MQVVGVFFTNHLSGLFRLMLCLPTANLAMADPIVISFLSVVDPAILKQLSAACCWDDPNWHSTLSPNAVRATQPRPWIQPGGC</sequence>
<feature type="chain" id="PRO_5041277811" description="Secreted protein" evidence="1">
    <location>
        <begin position="31"/>
        <end position="83"/>
    </location>
</feature>
<comment type="caution">
    <text evidence="2">The sequence shown here is derived from an EMBL/GenBank/DDBJ whole genome shotgun (WGS) entry which is preliminary data.</text>
</comment>
<keyword evidence="1" id="KW-0732">Signal</keyword>
<proteinExistence type="predicted"/>
<feature type="signal peptide" evidence="1">
    <location>
        <begin position="1"/>
        <end position="30"/>
    </location>
</feature>
<reference evidence="2" key="1">
    <citation type="submission" date="2023-06" db="EMBL/GenBank/DDBJ databases">
        <title>Genome-scale phylogeny and comparative genomics of the fungal order Sordariales.</title>
        <authorList>
            <consortium name="Lawrence Berkeley National Laboratory"/>
            <person name="Hensen N."/>
            <person name="Bonometti L."/>
            <person name="Westerberg I."/>
            <person name="Brannstrom I.O."/>
            <person name="Guillou S."/>
            <person name="Cros-Aarteil S."/>
            <person name="Calhoun S."/>
            <person name="Haridas S."/>
            <person name="Kuo A."/>
            <person name="Mondo S."/>
            <person name="Pangilinan J."/>
            <person name="Riley R."/>
            <person name="LaButti K."/>
            <person name="Andreopoulos B."/>
            <person name="Lipzen A."/>
            <person name="Chen C."/>
            <person name="Yanf M."/>
            <person name="Daum C."/>
            <person name="Ng V."/>
            <person name="Clum A."/>
            <person name="Steindorff A."/>
            <person name="Ohm R."/>
            <person name="Martin F."/>
            <person name="Silar P."/>
            <person name="Natvig D."/>
            <person name="Lalanne C."/>
            <person name="Gautier V."/>
            <person name="Ament-velasquez S.L."/>
            <person name="Kruys A."/>
            <person name="Hutchinson M.I."/>
            <person name="Powell A.J."/>
            <person name="Barry K."/>
            <person name="Miller A.N."/>
            <person name="Grigoriev I.V."/>
            <person name="Debuchy R."/>
            <person name="Gladieux P."/>
            <person name="Thoren M.H."/>
            <person name="Johannesson H."/>
        </authorList>
    </citation>
    <scope>NUCLEOTIDE SEQUENCE</scope>
    <source>
        <strain evidence="2">SMH2392-1A</strain>
    </source>
</reference>
<keyword evidence="3" id="KW-1185">Reference proteome</keyword>
<dbReference type="GeneID" id="85317695"/>
<evidence type="ECO:0000256" key="1">
    <source>
        <dbReference type="SAM" id="SignalP"/>
    </source>
</evidence>
<gene>
    <name evidence="2" type="ORF">B0T26DRAFT_332644</name>
</gene>
<name>A0AA40AMG9_9PEZI</name>
<evidence type="ECO:0000313" key="2">
    <source>
        <dbReference type="EMBL" id="KAK0718524.1"/>
    </source>
</evidence>